<comment type="similarity">
    <text evidence="1">Belongs to the short-chain dehydrogenases/reductases (SDR) family.</text>
</comment>
<keyword evidence="5" id="KW-1185">Reference proteome</keyword>
<dbReference type="InterPro" id="IPR036291">
    <property type="entry name" value="NAD(P)-bd_dom_sf"/>
</dbReference>
<organism evidence="4 5">
    <name type="scientific">Discina gigas</name>
    <dbReference type="NCBI Taxonomy" id="1032678"/>
    <lineage>
        <taxon>Eukaryota</taxon>
        <taxon>Fungi</taxon>
        <taxon>Dikarya</taxon>
        <taxon>Ascomycota</taxon>
        <taxon>Pezizomycotina</taxon>
        <taxon>Pezizomycetes</taxon>
        <taxon>Pezizales</taxon>
        <taxon>Discinaceae</taxon>
        <taxon>Discina</taxon>
    </lineage>
</organism>
<comment type="caution">
    <text evidence="4">The sequence shown here is derived from an EMBL/GenBank/DDBJ whole genome shotgun (WGS) entry which is preliminary data.</text>
</comment>
<dbReference type="InterPro" id="IPR002347">
    <property type="entry name" value="SDR_fam"/>
</dbReference>
<dbReference type="PANTHER" id="PTHR24320:SF236">
    <property type="entry name" value="SHORT-CHAIN DEHYDROGENASE-RELATED"/>
    <property type="match status" value="1"/>
</dbReference>
<dbReference type="Pfam" id="PF00106">
    <property type="entry name" value="adh_short"/>
    <property type="match status" value="1"/>
</dbReference>
<dbReference type="PANTHER" id="PTHR24320">
    <property type="entry name" value="RETINOL DEHYDROGENASE"/>
    <property type="match status" value="1"/>
</dbReference>
<evidence type="ECO:0000256" key="3">
    <source>
        <dbReference type="ARBA" id="ARBA00023002"/>
    </source>
</evidence>
<sequence>MSRFSEAFPPTPTFPVELIPDLAGKVYIVTGGSVGVGYETTKVLYQKSATVYIAGRSKENGEKAIESIKAEFPSSTGKIHFLQLDLGDLQGIKASAAEFLQKERRLDVLWLNAGIMTPPAGTITTQGYEVQLGTNVLGHFLFTKNLTPILAETAKIAPTGSVRVVFVSSSAHHFAPANGGIKWDDMNFKNGGSAWEIYGQSKAGGILLGYEFAKRFADTGVIAVSLNPGNLKSNLQRHLSCVTRTVMNAILYHASFGGLTELFGGLSPEITPKHNGAYLIPWGRFGTVRQDIVDADTGRFWEWCEDQVREYNV</sequence>
<gene>
    <name evidence="4" type="primary">RDH1_1</name>
    <name evidence="4" type="ORF">Q9L58_000424</name>
</gene>
<keyword evidence="3 4" id="KW-0560">Oxidoreductase</keyword>
<dbReference type="Gene3D" id="3.40.50.720">
    <property type="entry name" value="NAD(P)-binding Rossmann-like Domain"/>
    <property type="match status" value="1"/>
</dbReference>
<reference evidence="4 5" key="1">
    <citation type="submission" date="2024-02" db="EMBL/GenBank/DDBJ databases">
        <title>Discinaceae phylogenomics.</title>
        <authorList>
            <person name="Dirks A.C."/>
            <person name="James T.Y."/>
        </authorList>
    </citation>
    <scope>NUCLEOTIDE SEQUENCE [LARGE SCALE GENOMIC DNA]</scope>
    <source>
        <strain evidence="4 5">ACD0624</strain>
    </source>
</reference>
<dbReference type="EMBL" id="JBBBZM010000003">
    <property type="protein sequence ID" value="KAL0640454.1"/>
    <property type="molecule type" value="Genomic_DNA"/>
</dbReference>
<evidence type="ECO:0000256" key="1">
    <source>
        <dbReference type="ARBA" id="ARBA00006484"/>
    </source>
</evidence>
<accession>A0ABR3GX07</accession>
<dbReference type="EC" id="1.3.1.33" evidence="4"/>
<evidence type="ECO:0000313" key="4">
    <source>
        <dbReference type="EMBL" id="KAL0640454.1"/>
    </source>
</evidence>
<dbReference type="PROSITE" id="PS00061">
    <property type="entry name" value="ADH_SHORT"/>
    <property type="match status" value="1"/>
</dbReference>
<proteinExistence type="inferred from homology"/>
<name>A0ABR3GX07_9PEZI</name>
<dbReference type="InterPro" id="IPR020904">
    <property type="entry name" value="Sc_DH/Rdtase_CS"/>
</dbReference>
<dbReference type="Proteomes" id="UP001447188">
    <property type="component" value="Unassembled WGS sequence"/>
</dbReference>
<dbReference type="SUPFAM" id="SSF51735">
    <property type="entry name" value="NAD(P)-binding Rossmann-fold domains"/>
    <property type="match status" value="1"/>
</dbReference>
<dbReference type="GO" id="GO:0016630">
    <property type="term" value="F:protochlorophyllide reductase activity"/>
    <property type="evidence" value="ECO:0007669"/>
    <property type="project" value="UniProtKB-EC"/>
</dbReference>
<evidence type="ECO:0000313" key="5">
    <source>
        <dbReference type="Proteomes" id="UP001447188"/>
    </source>
</evidence>
<evidence type="ECO:0000256" key="2">
    <source>
        <dbReference type="ARBA" id="ARBA00022857"/>
    </source>
</evidence>
<keyword evidence="2" id="KW-0521">NADP</keyword>
<dbReference type="PRINTS" id="PR00081">
    <property type="entry name" value="GDHRDH"/>
</dbReference>
<protein>
    <submittedName>
        <fullName evidence="4">Short-chain alcohol dehydrogenase</fullName>
        <ecNumber evidence="4">1.3.1.33</ecNumber>
    </submittedName>
</protein>